<gene>
    <name evidence="1" type="ORF">ENX03_10375</name>
</gene>
<dbReference type="AlphaFoldDB" id="A0A7C3QT69"/>
<comment type="caution">
    <text evidence="1">The sequence shown here is derived from an EMBL/GenBank/DDBJ whole genome shotgun (WGS) entry which is preliminary data.</text>
</comment>
<proteinExistence type="predicted"/>
<name>A0A7C3QT69_9BACT</name>
<protein>
    <submittedName>
        <fullName evidence="1">Uncharacterized protein</fullName>
    </submittedName>
</protein>
<evidence type="ECO:0000313" key="1">
    <source>
        <dbReference type="EMBL" id="HFT94310.1"/>
    </source>
</evidence>
<dbReference type="EMBL" id="DTMM01000224">
    <property type="protein sequence ID" value="HFT94310.1"/>
    <property type="molecule type" value="Genomic_DNA"/>
</dbReference>
<accession>A0A7C3QT69</accession>
<organism evidence="1">
    <name type="scientific">Leptospirillum ferriphilum</name>
    <dbReference type="NCBI Taxonomy" id="178606"/>
    <lineage>
        <taxon>Bacteria</taxon>
        <taxon>Pseudomonadati</taxon>
        <taxon>Nitrospirota</taxon>
        <taxon>Nitrospiria</taxon>
        <taxon>Nitrospirales</taxon>
        <taxon>Nitrospiraceae</taxon>
        <taxon>Leptospirillum</taxon>
    </lineage>
</organism>
<sequence>MSNRTIPLFCLLLFCLLASWGVRQMNLSPGMIALPDKVAIPFLPEAGRADDGESFLVDTSRQTDDLACPHLGGLSLEGGPDTSLVCNHSAGALSPQGKDLPPLLHSAVSLFWTETFGVRLSGQDRWHPSIPGSPTPPPR</sequence>
<reference evidence="1" key="1">
    <citation type="journal article" date="2020" name="mSystems">
        <title>Genome- and Community-Level Interaction Insights into Carbon Utilization and Element Cycling Functions of Hydrothermarchaeota in Hydrothermal Sediment.</title>
        <authorList>
            <person name="Zhou Z."/>
            <person name="Liu Y."/>
            <person name="Xu W."/>
            <person name="Pan J."/>
            <person name="Luo Z.H."/>
            <person name="Li M."/>
        </authorList>
    </citation>
    <scope>NUCLEOTIDE SEQUENCE [LARGE SCALE GENOMIC DNA]</scope>
    <source>
        <strain evidence="1">SpSt-902</strain>
    </source>
</reference>